<proteinExistence type="predicted"/>
<dbReference type="OrthoDB" id="1868634at2759"/>
<sequence length="237" mass="26690">MITMKEKNAFQACVPFVLRNYINTQTQALLHLVSTHGHSGCPFLGPKMGASFSAFNKFGLPGLSTATTKQVYERHFKNKKTSKFEDFHIAYIEFCKYFNTVMPGQDFDTPSLEKIQEFFENVWLPENDDETRKDLFLKFMKENVKEATVDDSFFIVAGVAAPVAAVIGKRASGHIPYVKSLRLDMVPNVIFVPVVTLFGIMGATAWQMSSKSAAKKEEAKEDEKRAAEQRKDQTKAP</sequence>
<evidence type="ECO:0000313" key="3">
    <source>
        <dbReference type="EMBL" id="KAG2655695.1"/>
    </source>
</evidence>
<dbReference type="Pfam" id="PF25284">
    <property type="entry name" value="DUF7874"/>
    <property type="match status" value="1"/>
</dbReference>
<keyword evidence="2" id="KW-0472">Membrane</keyword>
<dbReference type="EMBL" id="CM029037">
    <property type="protein sequence ID" value="KAG2655695.1"/>
    <property type="molecule type" value="Genomic_DNA"/>
</dbReference>
<feature type="compositionally biased region" description="Basic and acidic residues" evidence="1">
    <location>
        <begin position="214"/>
        <end position="237"/>
    </location>
</feature>
<organism evidence="3 4">
    <name type="scientific">Panicum virgatum</name>
    <name type="common">Blackwell switchgrass</name>
    <dbReference type="NCBI Taxonomy" id="38727"/>
    <lineage>
        <taxon>Eukaryota</taxon>
        <taxon>Viridiplantae</taxon>
        <taxon>Streptophyta</taxon>
        <taxon>Embryophyta</taxon>
        <taxon>Tracheophyta</taxon>
        <taxon>Spermatophyta</taxon>
        <taxon>Magnoliopsida</taxon>
        <taxon>Liliopsida</taxon>
        <taxon>Poales</taxon>
        <taxon>Poaceae</taxon>
        <taxon>PACMAD clade</taxon>
        <taxon>Panicoideae</taxon>
        <taxon>Panicodae</taxon>
        <taxon>Paniceae</taxon>
        <taxon>Panicinae</taxon>
        <taxon>Panicum</taxon>
        <taxon>Panicum sect. Hiantes</taxon>
    </lineage>
</organism>
<feature type="transmembrane region" description="Helical" evidence="2">
    <location>
        <begin position="188"/>
        <end position="206"/>
    </location>
</feature>
<name>A0A8T0X8E0_PANVG</name>
<evidence type="ECO:0000256" key="1">
    <source>
        <dbReference type="SAM" id="MobiDB-lite"/>
    </source>
</evidence>
<dbReference type="PANTHER" id="PTHR37754:SF1">
    <property type="entry name" value="CALCIUM ION-BINDING PROTEIN"/>
    <property type="match status" value="1"/>
</dbReference>
<keyword evidence="4" id="KW-1185">Reference proteome</keyword>
<keyword evidence="2" id="KW-1133">Transmembrane helix</keyword>
<reference evidence="3 4" key="1">
    <citation type="submission" date="2020-05" db="EMBL/GenBank/DDBJ databases">
        <title>WGS assembly of Panicum virgatum.</title>
        <authorList>
            <person name="Lovell J.T."/>
            <person name="Jenkins J."/>
            <person name="Shu S."/>
            <person name="Juenger T.E."/>
            <person name="Schmutz J."/>
        </authorList>
    </citation>
    <scope>NUCLEOTIDE SEQUENCE [LARGE SCALE GENOMIC DNA]</scope>
    <source>
        <strain evidence="4">cv. AP13</strain>
    </source>
</reference>
<dbReference type="PANTHER" id="PTHR37754">
    <property type="entry name" value="CALCIUM ION-BINDING PROTEIN"/>
    <property type="match status" value="1"/>
</dbReference>
<evidence type="ECO:0000313" key="4">
    <source>
        <dbReference type="Proteomes" id="UP000823388"/>
    </source>
</evidence>
<keyword evidence="2" id="KW-0812">Transmembrane</keyword>
<dbReference type="AlphaFoldDB" id="A0A8T0X8E0"/>
<feature type="transmembrane region" description="Helical" evidence="2">
    <location>
        <begin position="148"/>
        <end position="168"/>
    </location>
</feature>
<accession>A0A8T0X8E0</accession>
<protein>
    <submittedName>
        <fullName evidence="3">Uncharacterized protein</fullName>
    </submittedName>
</protein>
<feature type="region of interest" description="Disordered" evidence="1">
    <location>
        <begin position="211"/>
        <end position="237"/>
    </location>
</feature>
<evidence type="ECO:0000256" key="2">
    <source>
        <dbReference type="SAM" id="Phobius"/>
    </source>
</evidence>
<comment type="caution">
    <text evidence="3">The sequence shown here is derived from an EMBL/GenBank/DDBJ whole genome shotgun (WGS) entry which is preliminary data.</text>
</comment>
<gene>
    <name evidence="3" type="ORF">PVAP13_1KG031700</name>
</gene>
<dbReference type="InterPro" id="IPR057196">
    <property type="entry name" value="DUF7874"/>
</dbReference>
<dbReference type="Proteomes" id="UP000823388">
    <property type="component" value="Chromosome 1K"/>
</dbReference>